<evidence type="ECO:0000313" key="3">
    <source>
        <dbReference type="Proteomes" id="UP001302494"/>
    </source>
</evidence>
<accession>A0AA96GLH3</accession>
<gene>
    <name evidence="2" type="ORF">PQG83_01755</name>
</gene>
<reference evidence="2 3" key="1">
    <citation type="submission" date="2023-01" db="EMBL/GenBank/DDBJ databases">
        <title>Cultivation and genomic characterization of new, ubiquitous marine nitrite-oxidizing bacteria from the Nitrospirales.</title>
        <authorList>
            <person name="Mueller A.J."/>
            <person name="Daebeler A."/>
            <person name="Herbold C.W."/>
            <person name="Kirkegaard R.H."/>
            <person name="Daims H."/>
        </authorList>
    </citation>
    <scope>NUCLEOTIDE SEQUENCE [LARGE SCALE GENOMIC DNA]</scope>
    <source>
        <strain evidence="2 3">DK</strain>
    </source>
</reference>
<organism evidence="2 3">
    <name type="scientific">Candidatus Nitrospira neomarina</name>
    <dbReference type="NCBI Taxonomy" id="3020899"/>
    <lineage>
        <taxon>Bacteria</taxon>
        <taxon>Pseudomonadati</taxon>
        <taxon>Nitrospirota</taxon>
        <taxon>Nitrospiria</taxon>
        <taxon>Nitrospirales</taxon>
        <taxon>Nitrospiraceae</taxon>
        <taxon>Nitrospira</taxon>
    </lineage>
</organism>
<sequence length="189" mass="20661">MSLGISIIHYLFIMGSCFLFLFANSRVYAQISDPALLSETPKVRRMILATESPKARRIFAARALLFNLEDELSTVNPDDIKEISKLGRRLQEIADRRPRDLMFILRAFGNSGSMQRRNKAVDKAREIGFIRADDRDPQPIIGWILLGALAILAGSGCDADEPCGCGSSGPTDPDNPDVVCTTGGGTDTD</sequence>
<dbReference type="AlphaFoldDB" id="A0AA96GLH3"/>
<proteinExistence type="predicted"/>
<evidence type="ECO:0000313" key="2">
    <source>
        <dbReference type="EMBL" id="WNM62495.1"/>
    </source>
</evidence>
<dbReference type="Proteomes" id="UP001302494">
    <property type="component" value="Chromosome"/>
</dbReference>
<dbReference type="KEGG" id="nneo:PQG83_01755"/>
<dbReference type="EMBL" id="CP116968">
    <property type="protein sequence ID" value="WNM62495.1"/>
    <property type="molecule type" value="Genomic_DNA"/>
</dbReference>
<evidence type="ECO:0000256" key="1">
    <source>
        <dbReference type="SAM" id="MobiDB-lite"/>
    </source>
</evidence>
<name>A0AA96GLH3_9BACT</name>
<dbReference type="RefSeq" id="WP_312746069.1">
    <property type="nucleotide sequence ID" value="NZ_CP116968.1"/>
</dbReference>
<feature type="region of interest" description="Disordered" evidence="1">
    <location>
        <begin position="165"/>
        <end position="189"/>
    </location>
</feature>
<keyword evidence="3" id="KW-1185">Reference proteome</keyword>
<protein>
    <submittedName>
        <fullName evidence="2">Uncharacterized protein</fullName>
    </submittedName>
</protein>